<dbReference type="AlphaFoldDB" id="A0A6L5XWP1"/>
<keyword evidence="4 6" id="KW-1133">Transmembrane helix</keyword>
<feature type="transmembrane region" description="Helical" evidence="6">
    <location>
        <begin position="297"/>
        <end position="320"/>
    </location>
</feature>
<reference evidence="8 9" key="1">
    <citation type="submission" date="2019-08" db="EMBL/GenBank/DDBJ databases">
        <title>In-depth cultivation of the pig gut microbiome towards novel bacterial diversity and tailored functional studies.</title>
        <authorList>
            <person name="Wylensek D."/>
            <person name="Hitch T.C.A."/>
            <person name="Clavel T."/>
        </authorList>
    </citation>
    <scope>NUCLEOTIDE SEQUENCE [LARGE SCALE GENOMIC DNA]</scope>
    <source>
        <strain evidence="8 9">WCA-693-APC-MOT-I</strain>
    </source>
</reference>
<evidence type="ECO:0000256" key="4">
    <source>
        <dbReference type="ARBA" id="ARBA00022989"/>
    </source>
</evidence>
<evidence type="ECO:0000256" key="6">
    <source>
        <dbReference type="SAM" id="Phobius"/>
    </source>
</evidence>
<dbReference type="InterPro" id="IPR003838">
    <property type="entry name" value="ABC3_permease_C"/>
</dbReference>
<comment type="caution">
    <text evidence="8">The sequence shown here is derived from an EMBL/GenBank/DDBJ whole genome shotgun (WGS) entry which is preliminary data.</text>
</comment>
<feature type="transmembrane region" description="Helical" evidence="6">
    <location>
        <begin position="341"/>
        <end position="370"/>
    </location>
</feature>
<dbReference type="EMBL" id="VUMT01000005">
    <property type="protein sequence ID" value="MSS63260.1"/>
    <property type="molecule type" value="Genomic_DNA"/>
</dbReference>
<name>A0A6L5XWP1_9FIRM</name>
<sequence>MGYFIERVKKQLQYHKKLYFVFVLEIAIGVLIFISCINVFIGWIEKTEELKSERVGKEMTVSYSNTIMNQGADEELEEAITYSDYKKLKKKYKKDLEITYAYEDRISYAFDSENLFCFSCFMMDKPMYFEIFGSQMDSNNNFIYMGENTYSIVEKIAERKKQGKELIVMEGEYFEINEDGTVSIDGFGRFVPKRIENKKGVEKIKHPSEYATEYDDYKVADCAFLPLEYLKKVKSDIRGCAMLKIKYKNNNSEVNKVPALLIDLTKAHKGIYIYTVPKKYMNLEERINNASFRIEKYFYASVCILLIVMAGMIGVMTLLLHQRRHSIAIGISYGSTIKRMFWELFAEILTVFETGGGIGLLASVFVIPFIEDMAMEKIPFTL</sequence>
<feature type="transmembrane region" description="Helical" evidence="6">
    <location>
        <begin position="20"/>
        <end position="44"/>
    </location>
</feature>
<keyword evidence="9" id="KW-1185">Reference proteome</keyword>
<gene>
    <name evidence="8" type="ORF">FYJ58_05125</name>
</gene>
<keyword evidence="5 6" id="KW-0472">Membrane</keyword>
<keyword evidence="3 6" id="KW-0812">Transmembrane</keyword>
<evidence type="ECO:0000313" key="9">
    <source>
        <dbReference type="Proteomes" id="UP000482209"/>
    </source>
</evidence>
<proteinExistence type="predicted"/>
<evidence type="ECO:0000256" key="1">
    <source>
        <dbReference type="ARBA" id="ARBA00004651"/>
    </source>
</evidence>
<comment type="subcellular location">
    <subcellularLocation>
        <location evidence="1">Cell membrane</location>
        <topology evidence="1">Multi-pass membrane protein</topology>
    </subcellularLocation>
</comment>
<evidence type="ECO:0000259" key="7">
    <source>
        <dbReference type="Pfam" id="PF02687"/>
    </source>
</evidence>
<protein>
    <submittedName>
        <fullName evidence="8">FtsX-like permease family protein</fullName>
    </submittedName>
</protein>
<dbReference type="Proteomes" id="UP000482209">
    <property type="component" value="Unassembled WGS sequence"/>
</dbReference>
<organism evidence="8 9">
    <name type="scientific">Velocimicrobium porci</name>
    <dbReference type="NCBI Taxonomy" id="2606634"/>
    <lineage>
        <taxon>Bacteria</taxon>
        <taxon>Bacillati</taxon>
        <taxon>Bacillota</taxon>
        <taxon>Clostridia</taxon>
        <taxon>Lachnospirales</taxon>
        <taxon>Lachnospiraceae</taxon>
        <taxon>Velocimicrobium</taxon>
    </lineage>
</organism>
<keyword evidence="2" id="KW-1003">Cell membrane</keyword>
<evidence type="ECO:0000256" key="3">
    <source>
        <dbReference type="ARBA" id="ARBA00022692"/>
    </source>
</evidence>
<evidence type="ECO:0000256" key="2">
    <source>
        <dbReference type="ARBA" id="ARBA00022475"/>
    </source>
</evidence>
<feature type="domain" description="ABC3 transporter permease C-terminal" evidence="7">
    <location>
        <begin position="300"/>
        <end position="371"/>
    </location>
</feature>
<evidence type="ECO:0000313" key="8">
    <source>
        <dbReference type="EMBL" id="MSS63260.1"/>
    </source>
</evidence>
<dbReference type="RefSeq" id="WP_154518223.1">
    <property type="nucleotide sequence ID" value="NZ_VUMT01000005.1"/>
</dbReference>
<dbReference type="GO" id="GO:0005886">
    <property type="term" value="C:plasma membrane"/>
    <property type="evidence" value="ECO:0007669"/>
    <property type="project" value="UniProtKB-SubCell"/>
</dbReference>
<evidence type="ECO:0000256" key="5">
    <source>
        <dbReference type="ARBA" id="ARBA00023136"/>
    </source>
</evidence>
<dbReference type="Pfam" id="PF02687">
    <property type="entry name" value="FtsX"/>
    <property type="match status" value="1"/>
</dbReference>
<accession>A0A6L5XWP1</accession>